<evidence type="ECO:0000313" key="3">
    <source>
        <dbReference type="Proteomes" id="UP000005239"/>
    </source>
</evidence>
<dbReference type="SUPFAM" id="SSF81383">
    <property type="entry name" value="F-box domain"/>
    <property type="match status" value="1"/>
</dbReference>
<dbReference type="InterPro" id="IPR036047">
    <property type="entry name" value="F-box-like_dom_sf"/>
</dbReference>
<dbReference type="Proteomes" id="UP000005239">
    <property type="component" value="Unassembled WGS sequence"/>
</dbReference>
<protein>
    <submittedName>
        <fullName evidence="2">F-box domain-containing protein</fullName>
    </submittedName>
</protein>
<accession>A0A8R1UMH0</accession>
<dbReference type="EnsemblMetazoa" id="PPA35975.1">
    <property type="protein sequence ID" value="PPA35975.1"/>
    <property type="gene ID" value="WBGene00274344"/>
</dbReference>
<evidence type="ECO:0000313" key="2">
    <source>
        <dbReference type="EnsemblMetazoa" id="PPA35975.1"/>
    </source>
</evidence>
<name>A0A8R1UMH0_PRIPA</name>
<dbReference type="Gene3D" id="1.20.1280.50">
    <property type="match status" value="1"/>
</dbReference>
<sequence length="346" mass="40353">MSSELNLAELPVEVLLDIFRNVAREDTKTVSLRTTLRLVCSRFNNIISDPNNNRPLSEIRMKIEKITIAQFGSALAIRAFHGTSNEQTAHMNRERIYSYPEIPLLKSGRENPVPWRWIDITRSFILSLMECLNGYPRIHCINFDLYELYNMENIKIIKAEFGKDIDVGIMAKFASNFRALGFIPKRFNTFEFIEKLTNGPEIGDFGYLNPFEDSGEILGYLSCLINANQLTPISLHTFSRFWAFQSIKFSTTLDQLINAIELRIKIGKLNWEISLSDEEWEIRNFMQKNNRDYQEVEPFNNDDALRLMKLHQFNGVYYSVLIIITRRHEVGCYHAKCLNRIIDMLL</sequence>
<reference evidence="3" key="1">
    <citation type="journal article" date="2008" name="Nat. Genet.">
        <title>The Pristionchus pacificus genome provides a unique perspective on nematode lifestyle and parasitism.</title>
        <authorList>
            <person name="Dieterich C."/>
            <person name="Clifton S.W."/>
            <person name="Schuster L.N."/>
            <person name="Chinwalla A."/>
            <person name="Delehaunty K."/>
            <person name="Dinkelacker I."/>
            <person name="Fulton L."/>
            <person name="Fulton R."/>
            <person name="Godfrey J."/>
            <person name="Minx P."/>
            <person name="Mitreva M."/>
            <person name="Roeseler W."/>
            <person name="Tian H."/>
            <person name="Witte H."/>
            <person name="Yang S.P."/>
            <person name="Wilson R.K."/>
            <person name="Sommer R.J."/>
        </authorList>
    </citation>
    <scope>NUCLEOTIDE SEQUENCE [LARGE SCALE GENOMIC DNA]</scope>
    <source>
        <strain evidence="3">PS312</strain>
    </source>
</reference>
<dbReference type="Pfam" id="PF12937">
    <property type="entry name" value="F-box-like"/>
    <property type="match status" value="1"/>
</dbReference>
<evidence type="ECO:0000259" key="1">
    <source>
        <dbReference type="PROSITE" id="PS50181"/>
    </source>
</evidence>
<dbReference type="PROSITE" id="PS50181">
    <property type="entry name" value="FBOX"/>
    <property type="match status" value="1"/>
</dbReference>
<keyword evidence="3" id="KW-1185">Reference proteome</keyword>
<gene>
    <name evidence="2" type="primary">WBGene00274344</name>
</gene>
<proteinExistence type="predicted"/>
<reference evidence="2" key="2">
    <citation type="submission" date="2022-06" db="UniProtKB">
        <authorList>
            <consortium name="EnsemblMetazoa"/>
        </authorList>
    </citation>
    <scope>IDENTIFICATION</scope>
    <source>
        <strain evidence="2">PS312</strain>
    </source>
</reference>
<organism evidence="2 3">
    <name type="scientific">Pristionchus pacificus</name>
    <name type="common">Parasitic nematode worm</name>
    <dbReference type="NCBI Taxonomy" id="54126"/>
    <lineage>
        <taxon>Eukaryota</taxon>
        <taxon>Metazoa</taxon>
        <taxon>Ecdysozoa</taxon>
        <taxon>Nematoda</taxon>
        <taxon>Chromadorea</taxon>
        <taxon>Rhabditida</taxon>
        <taxon>Rhabditina</taxon>
        <taxon>Diplogasteromorpha</taxon>
        <taxon>Diplogasteroidea</taxon>
        <taxon>Neodiplogasteridae</taxon>
        <taxon>Pristionchus</taxon>
    </lineage>
</organism>
<dbReference type="InterPro" id="IPR001810">
    <property type="entry name" value="F-box_dom"/>
</dbReference>
<feature type="domain" description="F-box" evidence="1">
    <location>
        <begin position="4"/>
        <end position="59"/>
    </location>
</feature>
<dbReference type="AlphaFoldDB" id="A0A8R1UMH0"/>